<dbReference type="Proteomes" id="UP000811246">
    <property type="component" value="Chromosome 11"/>
</dbReference>
<dbReference type="EC" id="2.3.2.27" evidence="4"/>
<evidence type="ECO:0000256" key="3">
    <source>
        <dbReference type="ARBA" id="ARBA00004906"/>
    </source>
</evidence>
<evidence type="ECO:0000256" key="2">
    <source>
        <dbReference type="ARBA" id="ARBA00004167"/>
    </source>
</evidence>
<feature type="signal peptide" evidence="17">
    <location>
        <begin position="1"/>
        <end position="23"/>
    </location>
</feature>
<keyword evidence="10" id="KW-0862">Zinc</keyword>
<feature type="transmembrane region" description="Helical" evidence="16">
    <location>
        <begin position="92"/>
        <end position="118"/>
    </location>
</feature>
<dbReference type="Pfam" id="PF13639">
    <property type="entry name" value="zf-RING_2"/>
    <property type="match status" value="1"/>
</dbReference>
<keyword evidence="11 16" id="KW-1133">Transmembrane helix</keyword>
<keyword evidence="8 14" id="KW-0863">Zinc-finger</keyword>
<comment type="subcellular location">
    <subcellularLocation>
        <location evidence="2">Membrane</location>
        <topology evidence="2">Single-pass membrane protein</topology>
    </subcellularLocation>
</comment>
<evidence type="ECO:0000256" key="6">
    <source>
        <dbReference type="ARBA" id="ARBA00022692"/>
    </source>
</evidence>
<dbReference type="PANTHER" id="PTHR14155:SF521">
    <property type="entry name" value="RING-H2 FINGER PROTEIN ATL30"/>
    <property type="match status" value="1"/>
</dbReference>
<evidence type="ECO:0000313" key="20">
    <source>
        <dbReference type="Proteomes" id="UP000811246"/>
    </source>
</evidence>
<keyword evidence="6 16" id="KW-0812">Transmembrane</keyword>
<keyword evidence="5" id="KW-0808">Transferase</keyword>
<keyword evidence="17" id="KW-0732">Signal</keyword>
<proteinExistence type="inferred from homology"/>
<comment type="pathway">
    <text evidence="3">Protein modification; protein ubiquitination.</text>
</comment>
<evidence type="ECO:0000256" key="7">
    <source>
        <dbReference type="ARBA" id="ARBA00022723"/>
    </source>
</evidence>
<evidence type="ECO:0000256" key="15">
    <source>
        <dbReference type="SAM" id="MobiDB-lite"/>
    </source>
</evidence>
<accession>A0A922DNS7</accession>
<dbReference type="FunFam" id="3.30.40.10:FF:000187">
    <property type="entry name" value="E3 ubiquitin-protein ligase ATL6"/>
    <property type="match status" value="1"/>
</dbReference>
<evidence type="ECO:0000256" key="16">
    <source>
        <dbReference type="SAM" id="Phobius"/>
    </source>
</evidence>
<dbReference type="InterPro" id="IPR053238">
    <property type="entry name" value="RING-H2_zinc_finger"/>
</dbReference>
<evidence type="ECO:0000256" key="4">
    <source>
        <dbReference type="ARBA" id="ARBA00012483"/>
    </source>
</evidence>
<dbReference type="CDD" id="cd16461">
    <property type="entry name" value="RING-H2_EL5-like"/>
    <property type="match status" value="1"/>
</dbReference>
<dbReference type="PANTHER" id="PTHR14155">
    <property type="entry name" value="RING FINGER DOMAIN-CONTAINING"/>
    <property type="match status" value="1"/>
</dbReference>
<dbReference type="InterPro" id="IPR001841">
    <property type="entry name" value="Znf_RING"/>
</dbReference>
<comment type="catalytic activity">
    <reaction evidence="1">
        <text>S-ubiquitinyl-[E2 ubiquitin-conjugating enzyme]-L-cysteine + [acceptor protein]-L-lysine = [E2 ubiquitin-conjugating enzyme]-L-cysteine + N(6)-ubiquitinyl-[acceptor protein]-L-lysine.</text>
        <dbReference type="EC" id="2.3.2.27"/>
    </reaction>
</comment>
<reference evidence="19" key="1">
    <citation type="submission" date="2021-01" db="EMBL/GenBank/DDBJ databases">
        <authorList>
            <person name="Lovell J.T."/>
            <person name="Bentley N."/>
            <person name="Bhattarai G."/>
            <person name="Jenkins J.W."/>
            <person name="Sreedasyam A."/>
            <person name="Alarcon Y."/>
            <person name="Bock C."/>
            <person name="Boston L."/>
            <person name="Carlson J."/>
            <person name="Cervantes K."/>
            <person name="Clermont K."/>
            <person name="Krom N."/>
            <person name="Kubenka K."/>
            <person name="Mamidi S."/>
            <person name="Mattison C."/>
            <person name="Monteros M."/>
            <person name="Pisani C."/>
            <person name="Plott C."/>
            <person name="Rajasekar S."/>
            <person name="Rhein H.S."/>
            <person name="Rohla C."/>
            <person name="Song M."/>
            <person name="Hilaire R.S."/>
            <person name="Shu S."/>
            <person name="Wells L."/>
            <person name="Wang X."/>
            <person name="Webber J."/>
            <person name="Heerema R.J."/>
            <person name="Klein P."/>
            <person name="Conner P."/>
            <person name="Grauke L."/>
            <person name="Grimwood J."/>
            <person name="Schmutz J."/>
            <person name="Randall J.J."/>
        </authorList>
    </citation>
    <scope>NUCLEOTIDE SEQUENCE</scope>
    <source>
        <tissue evidence="19">Leaf</tissue>
    </source>
</reference>
<sequence length="363" mass="40736">MLTVTDTLTCLLVSLFLLPQNMFDLFQERKFPSFFLPPLSSSARFFSSVRRIKGRNKLPSGHPFKLFQISSVQAVSMNPTPPPHDFGISSPITVILTVILLVFFFLGFFSVYFCRCFIDSMSTSRRSPSRNVGSGADASDISGLNPSLIASFPTFVYSSVKDFRKEKYGLECAICLVEFEDDSLLRLLTVCYHVFHQECIDLWLESHKTCPVCRGNLDLPPESSEKSPAIVDHNAMHDIHGSNESSDDAEHVRIDIREDDDNESSESGGSHEHASKTLQNDHEDKMVERFSRSHTTGHSIVKRREDKDRYKLRLPEHIKVRLIRGHNFAKSCTTFGEFSNHEEAGNGGFGEVCGCSGGNINNV</sequence>
<evidence type="ECO:0000256" key="9">
    <source>
        <dbReference type="ARBA" id="ARBA00022786"/>
    </source>
</evidence>
<evidence type="ECO:0000256" key="8">
    <source>
        <dbReference type="ARBA" id="ARBA00022771"/>
    </source>
</evidence>
<keyword evidence="9" id="KW-0833">Ubl conjugation pathway</keyword>
<dbReference type="GO" id="GO:0016020">
    <property type="term" value="C:membrane"/>
    <property type="evidence" value="ECO:0007669"/>
    <property type="project" value="UniProtKB-SubCell"/>
</dbReference>
<protein>
    <recommendedName>
        <fullName evidence="4">RING-type E3 ubiquitin transferase</fullName>
        <ecNumber evidence="4">2.3.2.27</ecNumber>
    </recommendedName>
</protein>
<dbReference type="EMBL" id="CM031835">
    <property type="protein sequence ID" value="KAG6687844.1"/>
    <property type="molecule type" value="Genomic_DNA"/>
</dbReference>
<evidence type="ECO:0000256" key="12">
    <source>
        <dbReference type="ARBA" id="ARBA00023136"/>
    </source>
</evidence>
<keyword evidence="7" id="KW-0479">Metal-binding</keyword>
<feature type="compositionally biased region" description="Basic and acidic residues" evidence="15">
    <location>
        <begin position="269"/>
        <end position="283"/>
    </location>
</feature>
<dbReference type="PROSITE" id="PS50089">
    <property type="entry name" value="ZF_RING_2"/>
    <property type="match status" value="1"/>
</dbReference>
<feature type="chain" id="PRO_5037824257" description="RING-type E3 ubiquitin transferase" evidence="17">
    <location>
        <begin position="24"/>
        <end position="363"/>
    </location>
</feature>
<name>A0A922DNS7_CARIL</name>
<dbReference type="GO" id="GO:0008270">
    <property type="term" value="F:zinc ion binding"/>
    <property type="evidence" value="ECO:0007669"/>
    <property type="project" value="UniProtKB-KW"/>
</dbReference>
<evidence type="ECO:0000259" key="18">
    <source>
        <dbReference type="PROSITE" id="PS50089"/>
    </source>
</evidence>
<evidence type="ECO:0000256" key="10">
    <source>
        <dbReference type="ARBA" id="ARBA00022833"/>
    </source>
</evidence>
<gene>
    <name evidence="19" type="ORF">I3842_11G094500</name>
</gene>
<dbReference type="AlphaFoldDB" id="A0A922DNS7"/>
<evidence type="ECO:0000256" key="17">
    <source>
        <dbReference type="SAM" id="SignalP"/>
    </source>
</evidence>
<evidence type="ECO:0000256" key="13">
    <source>
        <dbReference type="ARBA" id="ARBA00024209"/>
    </source>
</evidence>
<comment type="caution">
    <text evidence="19">The sequence shown here is derived from an EMBL/GenBank/DDBJ whole genome shotgun (WGS) entry which is preliminary data.</text>
</comment>
<feature type="domain" description="RING-type" evidence="18">
    <location>
        <begin position="172"/>
        <end position="214"/>
    </location>
</feature>
<evidence type="ECO:0000256" key="11">
    <source>
        <dbReference type="ARBA" id="ARBA00022989"/>
    </source>
</evidence>
<keyword evidence="12 16" id="KW-0472">Membrane</keyword>
<comment type="similarity">
    <text evidence="13">Belongs to the RING-type zinc finger family. ATL subfamily.</text>
</comment>
<evidence type="ECO:0000256" key="5">
    <source>
        <dbReference type="ARBA" id="ARBA00022679"/>
    </source>
</evidence>
<evidence type="ECO:0000256" key="14">
    <source>
        <dbReference type="PROSITE-ProRule" id="PRU00175"/>
    </source>
</evidence>
<feature type="region of interest" description="Disordered" evidence="15">
    <location>
        <begin position="259"/>
        <end position="283"/>
    </location>
</feature>
<evidence type="ECO:0000313" key="19">
    <source>
        <dbReference type="EMBL" id="KAG6687844.1"/>
    </source>
</evidence>
<evidence type="ECO:0000256" key="1">
    <source>
        <dbReference type="ARBA" id="ARBA00000900"/>
    </source>
</evidence>
<dbReference type="GO" id="GO:0061630">
    <property type="term" value="F:ubiquitin protein ligase activity"/>
    <property type="evidence" value="ECO:0007669"/>
    <property type="project" value="UniProtKB-EC"/>
</dbReference>
<dbReference type="SMART" id="SM00184">
    <property type="entry name" value="RING"/>
    <property type="match status" value="1"/>
</dbReference>
<organism evidence="19 20">
    <name type="scientific">Carya illinoinensis</name>
    <name type="common">Pecan</name>
    <dbReference type="NCBI Taxonomy" id="32201"/>
    <lineage>
        <taxon>Eukaryota</taxon>
        <taxon>Viridiplantae</taxon>
        <taxon>Streptophyta</taxon>
        <taxon>Embryophyta</taxon>
        <taxon>Tracheophyta</taxon>
        <taxon>Spermatophyta</taxon>
        <taxon>Magnoliopsida</taxon>
        <taxon>eudicotyledons</taxon>
        <taxon>Gunneridae</taxon>
        <taxon>Pentapetalae</taxon>
        <taxon>rosids</taxon>
        <taxon>fabids</taxon>
        <taxon>Fagales</taxon>
        <taxon>Juglandaceae</taxon>
        <taxon>Carya</taxon>
    </lineage>
</organism>